<dbReference type="Gene3D" id="1.10.10.690">
    <property type="entry name" value="YidB-like"/>
    <property type="match status" value="1"/>
</dbReference>
<dbReference type="AlphaFoldDB" id="A0A0G4QEP2"/>
<dbReference type="Proteomes" id="UP000619976">
    <property type="component" value="Unassembled WGS sequence"/>
</dbReference>
<dbReference type="EMBL" id="JAEKCB010000009">
    <property type="protein sequence ID" value="MBJ2119203.1"/>
    <property type="molecule type" value="Genomic_DNA"/>
</dbReference>
<dbReference type="InterPro" id="IPR045372">
    <property type="entry name" value="YidB"/>
</dbReference>
<sequence>MSLFNQIASLLGGEKINQYKTVLDWVESQGGIEGLIKQFDTAGLSELIQSWISTNTNLPISAEQIVAVFSSPVINELASKINLSATEASEMAAQYLPKLIDKVTPDGVVPKDLDLVSAGMDILKAKIFGG</sequence>
<organism evidence="1 3">
    <name type="scientific">Proteus penneri</name>
    <dbReference type="NCBI Taxonomy" id="102862"/>
    <lineage>
        <taxon>Bacteria</taxon>
        <taxon>Pseudomonadati</taxon>
        <taxon>Pseudomonadota</taxon>
        <taxon>Gammaproteobacteria</taxon>
        <taxon>Enterobacterales</taxon>
        <taxon>Morganellaceae</taxon>
        <taxon>Proteus</taxon>
    </lineage>
</organism>
<protein>
    <submittedName>
        <fullName evidence="2">DUF937 domain-containing protein</fullName>
    </submittedName>
</protein>
<evidence type="ECO:0000313" key="4">
    <source>
        <dbReference type="Proteomes" id="UP000619976"/>
    </source>
</evidence>
<reference evidence="3" key="2">
    <citation type="submission" date="2015-06" db="EMBL/GenBank/DDBJ databases">
        <authorList>
            <person name="Urmite Genomes"/>
        </authorList>
    </citation>
    <scope>NUCLEOTIDE SEQUENCE [LARGE SCALE GENOMIC DNA]</scope>
    <source>
        <strain evidence="3">CSUR P1867</strain>
    </source>
</reference>
<dbReference type="InterPro" id="IPR027405">
    <property type="entry name" value="YidB-like"/>
</dbReference>
<reference evidence="2 4" key="3">
    <citation type="submission" date="2020-12" db="EMBL/GenBank/DDBJ databases">
        <title>Enhanced detection system for hospital associated transmission using whole genome sequencing surveillance.</title>
        <authorList>
            <person name="Harrison L.H."/>
            <person name="Van Tyne D."/>
            <person name="Marsh J.W."/>
            <person name="Griffith M.P."/>
            <person name="Snyder D.J."/>
            <person name="Cooper V.S."/>
            <person name="Mustapha M."/>
        </authorList>
    </citation>
    <scope>NUCLEOTIDE SEQUENCE [LARGE SCALE GENOMIC DNA]</scope>
    <source>
        <strain evidence="2 4">PR00195</strain>
    </source>
</reference>
<accession>A0A0G4QEP2</accession>
<evidence type="ECO:0000313" key="3">
    <source>
        <dbReference type="Proteomes" id="UP000183920"/>
    </source>
</evidence>
<evidence type="ECO:0000313" key="2">
    <source>
        <dbReference type="EMBL" id="MBJ2119203.1"/>
    </source>
</evidence>
<name>A0A0G4QEP2_9GAMM</name>
<reference evidence="1" key="1">
    <citation type="submission" date="2015-06" db="EMBL/GenBank/DDBJ databases">
        <authorList>
            <person name="Urmite Genomes Urmite Genomes"/>
        </authorList>
    </citation>
    <scope>NUCLEOTIDE SEQUENCE [LARGE SCALE GENOMIC DNA]</scope>
    <source>
        <strain evidence="1">CSUR P1867</strain>
    </source>
</reference>
<evidence type="ECO:0000313" key="1">
    <source>
        <dbReference type="EMBL" id="CRL64046.1"/>
    </source>
</evidence>
<accession>A0A379EHL8</accession>
<dbReference type="Proteomes" id="UP000183920">
    <property type="component" value="Unassembled WGS sequence"/>
</dbReference>
<proteinExistence type="predicted"/>
<dbReference type="EMBL" id="CVRY01000006">
    <property type="protein sequence ID" value="CRL64046.1"/>
    <property type="molecule type" value="Genomic_DNA"/>
</dbReference>
<dbReference type="SUPFAM" id="SSF140804">
    <property type="entry name" value="YidB-like"/>
    <property type="match status" value="1"/>
</dbReference>
<dbReference type="RefSeq" id="WP_006535560.1">
    <property type="nucleotide sequence ID" value="NZ_CAXOKJ010000005.1"/>
</dbReference>
<dbReference type="Pfam" id="PF20159">
    <property type="entry name" value="YidB"/>
    <property type="match status" value="1"/>
</dbReference>
<keyword evidence="4" id="KW-1185">Reference proteome</keyword>
<gene>
    <name evidence="1" type="ORF">BN1804_02784</name>
    <name evidence="2" type="ORF">JFQ69_16205</name>
</gene>